<dbReference type="NCBIfam" id="TIGR00728">
    <property type="entry name" value="OPT_sfam"/>
    <property type="match status" value="1"/>
</dbReference>
<dbReference type="GO" id="GO:0016020">
    <property type="term" value="C:membrane"/>
    <property type="evidence" value="ECO:0007669"/>
    <property type="project" value="UniProtKB-SubCell"/>
</dbReference>
<dbReference type="PANTHER" id="PTHR31645:SF76">
    <property type="entry name" value="METAL-NICOTIANAMINE TRANSPORTER YSL8-RELATED"/>
    <property type="match status" value="1"/>
</dbReference>
<keyword evidence="5 8" id="KW-1133">Transmembrane helix</keyword>
<feature type="region of interest" description="Disordered" evidence="7">
    <location>
        <begin position="1"/>
        <end position="31"/>
    </location>
</feature>
<proteinExistence type="inferred from homology"/>
<comment type="similarity">
    <text evidence="2">Belongs to the YSL (TC 2.A.67.2) family.</text>
</comment>
<dbReference type="GO" id="GO:0035673">
    <property type="term" value="F:oligopeptide transmembrane transporter activity"/>
    <property type="evidence" value="ECO:0007669"/>
    <property type="project" value="InterPro"/>
</dbReference>
<evidence type="ECO:0000256" key="2">
    <source>
        <dbReference type="ARBA" id="ARBA00010276"/>
    </source>
</evidence>
<organism evidence="9 10">
    <name type="scientific">Musa troglodytarum</name>
    <name type="common">fe'i banana</name>
    <dbReference type="NCBI Taxonomy" id="320322"/>
    <lineage>
        <taxon>Eukaryota</taxon>
        <taxon>Viridiplantae</taxon>
        <taxon>Streptophyta</taxon>
        <taxon>Embryophyta</taxon>
        <taxon>Tracheophyta</taxon>
        <taxon>Spermatophyta</taxon>
        <taxon>Magnoliopsida</taxon>
        <taxon>Liliopsida</taxon>
        <taxon>Zingiberales</taxon>
        <taxon>Musaceae</taxon>
        <taxon>Musa</taxon>
    </lineage>
</organism>
<feature type="transmembrane region" description="Helical" evidence="8">
    <location>
        <begin position="76"/>
        <end position="96"/>
    </location>
</feature>
<dbReference type="InterPro" id="IPR004813">
    <property type="entry name" value="OPT"/>
</dbReference>
<sequence length="670" mass="73325">MENEENGVEGRPAMENPKKEEEEGKGGEAVSVERAFEGQRVPPWREQLTARALAVSFLLSVMLSVIVMKLNLTTGIIPSLNVAAGLLGFFFVKLWTKALEHVGLLRTPFTRQENTVIQTAVVAAYGLAFSGQLPSLNLLSCSRSETSSFLGLFSLVPLRKIMIIDYKLIYPSGTATAYLINGFHTPRGEKLAKKQVRTLGKFFVYSFLWGFFQWFYTAGDDCGFEAFPTFGLKAYANRFYFDFSATYVGVGMICPYIVNVSLLLGAILSWGLMWPLINNQKGHWYSADIPSSSLHSLQGYRVFLAVALILGDGLYNILRVLHRTICSFVSAARSGPTSSLPISDGGRAVTSPAASFDVKRRNEVFVKDQIPKWVAYVGYVAMAIVSIVTIPHLFPPLKWYHILVAYVFAPLLAFCNAYGCGLTDWNLASTYGKLAIFVFGAWAGAHHGGVLAGLAACGVMMTIVATASDLMQDFKTGYLTLASPRSMFVSQVIGTAMGCVIAPCVFWLFYKAFDDIGKPGTQYPAPYALIYRNIAILGVDGSSLPKHCLTLCYIFFVLAIVINLARDTCPKKVARFIPIPMAMAIPFYIGTSFAIDMCLGSAILYVWERINKAKADAFGPAVASGLICGDGIWSLPQGVLALAQVKPPICMKFLSRKMNDKVDVYIGTLS</sequence>
<evidence type="ECO:0000256" key="5">
    <source>
        <dbReference type="ARBA" id="ARBA00022989"/>
    </source>
</evidence>
<feature type="transmembrane region" description="Helical" evidence="8">
    <location>
        <begin position="548"/>
        <end position="565"/>
    </location>
</feature>
<evidence type="ECO:0000256" key="8">
    <source>
        <dbReference type="SAM" id="Phobius"/>
    </source>
</evidence>
<accession>A0A9E7EKJ2</accession>
<gene>
    <name evidence="9" type="ORF">MUK42_03420</name>
</gene>
<dbReference type="EMBL" id="CP097503">
    <property type="protein sequence ID" value="URD78821.1"/>
    <property type="molecule type" value="Genomic_DNA"/>
</dbReference>
<evidence type="ECO:0000256" key="7">
    <source>
        <dbReference type="SAM" id="MobiDB-lite"/>
    </source>
</evidence>
<feature type="transmembrane region" description="Helical" evidence="8">
    <location>
        <begin position="48"/>
        <end position="70"/>
    </location>
</feature>
<evidence type="ECO:0000256" key="4">
    <source>
        <dbReference type="ARBA" id="ARBA00022692"/>
    </source>
</evidence>
<feature type="transmembrane region" description="Helical" evidence="8">
    <location>
        <begin position="400"/>
        <end position="422"/>
    </location>
</feature>
<keyword evidence="6 8" id="KW-0472">Membrane</keyword>
<feature type="transmembrane region" description="Helical" evidence="8">
    <location>
        <begin position="297"/>
        <end position="318"/>
    </location>
</feature>
<reference evidence="9" key="1">
    <citation type="submission" date="2022-05" db="EMBL/GenBank/DDBJ databases">
        <title>The Musa troglodytarum L. genome provides insights into the mechanism of non-climacteric behaviour and enrichment of carotenoids.</title>
        <authorList>
            <person name="Wang J."/>
        </authorList>
    </citation>
    <scope>NUCLEOTIDE SEQUENCE</scope>
    <source>
        <tissue evidence="9">Leaf</tissue>
    </source>
</reference>
<dbReference type="InterPro" id="IPR045035">
    <property type="entry name" value="YSL-like"/>
</dbReference>
<feature type="transmembrane region" description="Helical" evidence="8">
    <location>
        <begin position="487"/>
        <end position="510"/>
    </location>
</feature>
<dbReference type="Proteomes" id="UP001055439">
    <property type="component" value="Chromosome 10"/>
</dbReference>
<dbReference type="Pfam" id="PF03169">
    <property type="entry name" value="OPT"/>
    <property type="match status" value="1"/>
</dbReference>
<feature type="transmembrane region" description="Helical" evidence="8">
    <location>
        <begin position="585"/>
        <end position="607"/>
    </location>
</feature>
<dbReference type="OrthoDB" id="627262at2759"/>
<evidence type="ECO:0000313" key="10">
    <source>
        <dbReference type="Proteomes" id="UP001055439"/>
    </source>
</evidence>
<evidence type="ECO:0000256" key="3">
    <source>
        <dbReference type="ARBA" id="ARBA00022448"/>
    </source>
</evidence>
<feature type="transmembrane region" description="Helical" evidence="8">
    <location>
        <begin position="434"/>
        <end position="467"/>
    </location>
</feature>
<feature type="compositionally biased region" description="Basic and acidic residues" evidence="7">
    <location>
        <begin position="16"/>
        <end position="26"/>
    </location>
</feature>
<feature type="transmembrane region" description="Helical" evidence="8">
    <location>
        <begin position="373"/>
        <end position="394"/>
    </location>
</feature>
<keyword evidence="10" id="KW-1185">Reference proteome</keyword>
<name>A0A9E7EKJ2_9LILI</name>
<keyword evidence="4 8" id="KW-0812">Transmembrane</keyword>
<dbReference type="AlphaFoldDB" id="A0A9E7EKJ2"/>
<protein>
    <submittedName>
        <fullName evidence="9">OPT oligopeptide transporter protein</fullName>
    </submittedName>
</protein>
<comment type="subcellular location">
    <subcellularLocation>
        <location evidence="1">Membrane</location>
        <topology evidence="1">Multi-pass membrane protein</topology>
    </subcellularLocation>
</comment>
<evidence type="ECO:0000313" key="9">
    <source>
        <dbReference type="EMBL" id="URD78821.1"/>
    </source>
</evidence>
<evidence type="ECO:0000256" key="1">
    <source>
        <dbReference type="ARBA" id="ARBA00004141"/>
    </source>
</evidence>
<keyword evidence="3" id="KW-0813">Transport</keyword>
<feature type="transmembrane region" description="Helical" evidence="8">
    <location>
        <begin position="256"/>
        <end position="277"/>
    </location>
</feature>
<dbReference type="PANTHER" id="PTHR31645">
    <property type="entry name" value="OLIGOPEPTIDE TRANSPORTER YGL114W-RELATED"/>
    <property type="match status" value="1"/>
</dbReference>
<evidence type="ECO:0000256" key="6">
    <source>
        <dbReference type="ARBA" id="ARBA00023136"/>
    </source>
</evidence>